<dbReference type="AlphaFoldDB" id="A0A847SE37"/>
<feature type="domain" description="Polysaccharide pyruvyl transferase" evidence="1">
    <location>
        <begin position="16"/>
        <end position="217"/>
    </location>
</feature>
<protein>
    <submittedName>
        <fullName evidence="2">Polysaccharide pyruvyl transferase family protein</fullName>
    </submittedName>
</protein>
<dbReference type="Proteomes" id="UP000552864">
    <property type="component" value="Unassembled WGS sequence"/>
</dbReference>
<comment type="caution">
    <text evidence="2">The sequence shown here is derived from an EMBL/GenBank/DDBJ whole genome shotgun (WGS) entry which is preliminary data.</text>
</comment>
<dbReference type="InterPro" id="IPR007345">
    <property type="entry name" value="Polysacch_pyruvyl_Trfase"/>
</dbReference>
<reference evidence="2 3" key="1">
    <citation type="submission" date="2020-04" db="EMBL/GenBank/DDBJ databases">
        <authorList>
            <person name="Yin C."/>
        </authorList>
    </citation>
    <scope>NUCLEOTIDE SEQUENCE [LARGE SCALE GENOMIC DNA]</scope>
    <source>
        <strain evidence="2 3">Ak56</strain>
    </source>
</reference>
<name>A0A847SE37_9BACT</name>
<organism evidence="2 3">
    <name type="scientific">Chitinophaga eiseniae</name>
    <dbReference type="NCBI Taxonomy" id="634771"/>
    <lineage>
        <taxon>Bacteria</taxon>
        <taxon>Pseudomonadati</taxon>
        <taxon>Bacteroidota</taxon>
        <taxon>Chitinophagia</taxon>
        <taxon>Chitinophagales</taxon>
        <taxon>Chitinophagaceae</taxon>
        <taxon>Chitinophaga</taxon>
    </lineage>
</organism>
<sequence length="300" mass="34477">MENIRFAGFSYEGLNNLGDHIQSICMERLIPLVKKRFNRDKLGQILDPAKYVVVMNGWFTHSPQYFPPSDTVFPFFWGFHVTNSCWDKMSTPNCINYLRTHSPIGCRDSFTQKCLGEIGVDSFYSKCLSLTLPKRKKRPTNGWNILVDVPIPLPAFIEDNAIHVSHRISPNVPEKDKFEQAQKLLALYRDSANLIVTTRLHCALPAAAMGIPVIFLGDPNDYRLSLLSDIGVKINSYPNDFNTEKETFINDIKRLWSEVDWKVEPVNFEAEKKSLITEFEERLNARIGILNQYYPTKIIV</sequence>
<proteinExistence type="predicted"/>
<dbReference type="Pfam" id="PF04230">
    <property type="entry name" value="PS_pyruv_trans"/>
    <property type="match status" value="1"/>
</dbReference>
<evidence type="ECO:0000313" key="2">
    <source>
        <dbReference type="EMBL" id="NLR81450.1"/>
    </source>
</evidence>
<evidence type="ECO:0000313" key="3">
    <source>
        <dbReference type="Proteomes" id="UP000552864"/>
    </source>
</evidence>
<keyword evidence="2" id="KW-0808">Transferase</keyword>
<keyword evidence="3" id="KW-1185">Reference proteome</keyword>
<dbReference type="GO" id="GO:0016740">
    <property type="term" value="F:transferase activity"/>
    <property type="evidence" value="ECO:0007669"/>
    <property type="project" value="UniProtKB-KW"/>
</dbReference>
<dbReference type="RefSeq" id="WP_168741088.1">
    <property type="nucleotide sequence ID" value="NZ_JABAHZ010000006.1"/>
</dbReference>
<dbReference type="EMBL" id="JABAHZ010000006">
    <property type="protein sequence ID" value="NLR81450.1"/>
    <property type="molecule type" value="Genomic_DNA"/>
</dbReference>
<gene>
    <name evidence="2" type="ORF">HGH91_22680</name>
</gene>
<evidence type="ECO:0000259" key="1">
    <source>
        <dbReference type="Pfam" id="PF04230"/>
    </source>
</evidence>
<accession>A0A847SE37</accession>